<proteinExistence type="predicted"/>
<organism evidence="2 3">
    <name type="scientific">Micromonospora carbonacea</name>
    <dbReference type="NCBI Taxonomy" id="47853"/>
    <lineage>
        <taxon>Bacteria</taxon>
        <taxon>Bacillati</taxon>
        <taxon>Actinomycetota</taxon>
        <taxon>Actinomycetes</taxon>
        <taxon>Micromonosporales</taxon>
        <taxon>Micromonosporaceae</taxon>
        <taxon>Micromonospora</taxon>
    </lineage>
</organism>
<dbReference type="AlphaFoldDB" id="A0A1C4V5V4"/>
<accession>A0A1C4V5V4</accession>
<dbReference type="RefSeq" id="WP_074472928.1">
    <property type="nucleotide sequence ID" value="NZ_FMCT01000002.1"/>
</dbReference>
<keyword evidence="1" id="KW-0472">Membrane</keyword>
<reference evidence="3" key="1">
    <citation type="submission" date="2016-06" db="EMBL/GenBank/DDBJ databases">
        <authorList>
            <person name="Varghese N."/>
            <person name="Submissions Spin"/>
        </authorList>
    </citation>
    <scope>NUCLEOTIDE SEQUENCE [LARGE SCALE GENOMIC DNA]</scope>
    <source>
        <strain evidence="3">DSM 43168</strain>
    </source>
</reference>
<name>A0A1C4V5V4_9ACTN</name>
<evidence type="ECO:0000313" key="3">
    <source>
        <dbReference type="Proteomes" id="UP000183585"/>
    </source>
</evidence>
<dbReference type="Proteomes" id="UP000183585">
    <property type="component" value="Unassembled WGS sequence"/>
</dbReference>
<keyword evidence="1" id="KW-1133">Transmembrane helix</keyword>
<feature type="transmembrane region" description="Helical" evidence="1">
    <location>
        <begin position="20"/>
        <end position="41"/>
    </location>
</feature>
<gene>
    <name evidence="2" type="ORF">GA0070563_10257</name>
</gene>
<keyword evidence="3" id="KW-1185">Reference proteome</keyword>
<keyword evidence="1" id="KW-0812">Transmembrane</keyword>
<protein>
    <submittedName>
        <fullName evidence="2">Uncharacterized protein</fullName>
    </submittedName>
</protein>
<dbReference type="EMBL" id="FMCT01000002">
    <property type="protein sequence ID" value="SCE79352.1"/>
    <property type="molecule type" value="Genomic_DNA"/>
</dbReference>
<evidence type="ECO:0000313" key="2">
    <source>
        <dbReference type="EMBL" id="SCE79352.1"/>
    </source>
</evidence>
<sequence>MVNWVTRRDMTDAAKGGAGLFALAIMAVFAIFAGAWWWVSGRPLRGEPSMPQVVRVVWRGGLFAAVFGLAYVDGWVGAWAAAGVFVLAGLGWWLMATTDEA</sequence>
<feature type="transmembrane region" description="Helical" evidence="1">
    <location>
        <begin position="78"/>
        <end position="96"/>
    </location>
</feature>
<evidence type="ECO:0000256" key="1">
    <source>
        <dbReference type="SAM" id="Phobius"/>
    </source>
</evidence>